<name>A0A8X8GE55_ACIGI</name>
<dbReference type="AlphaFoldDB" id="A0A8X8GE55"/>
<evidence type="ECO:0000313" key="2">
    <source>
        <dbReference type="Proteomes" id="UP000887320"/>
    </source>
</evidence>
<accession>A0A8X8GE55</accession>
<evidence type="ECO:0000313" key="1">
    <source>
        <dbReference type="EMBL" id="MCF0265694.1"/>
    </source>
</evidence>
<gene>
    <name evidence="1" type="ORF">KW868_14700</name>
</gene>
<organism evidence="1 2">
    <name type="scientific">Acinetobacter guillouiae</name>
    <name type="common">Acinetobacter genomosp. 11</name>
    <dbReference type="NCBI Taxonomy" id="106649"/>
    <lineage>
        <taxon>Bacteria</taxon>
        <taxon>Pseudomonadati</taxon>
        <taxon>Pseudomonadota</taxon>
        <taxon>Gammaproteobacteria</taxon>
        <taxon>Moraxellales</taxon>
        <taxon>Moraxellaceae</taxon>
        <taxon>Acinetobacter</taxon>
    </lineage>
</organism>
<protein>
    <recommendedName>
        <fullName evidence="3">Cupin domain-containing protein</fullName>
    </recommendedName>
</protein>
<dbReference type="EMBL" id="JAHWXT010000005">
    <property type="protein sequence ID" value="MCF0265694.1"/>
    <property type="molecule type" value="Genomic_DNA"/>
</dbReference>
<dbReference type="Proteomes" id="UP000887320">
    <property type="component" value="Unassembled WGS sequence"/>
</dbReference>
<sequence length="112" mass="13066">MLNLKKWNDLTDEPLTLENVKKRYTPASKYRIQFNFREPRRSSNGFWQKTSGFITYYIQKGTVIFKNEETLEEVTLGPGCIVKLPGGDYECKVISEIRLEFIQVLELPDGWG</sequence>
<reference evidence="1" key="1">
    <citation type="submission" date="2021-07" db="EMBL/GenBank/DDBJ databases">
        <authorList>
            <person name="Fernandez M."/>
            <person name="Pereira P."/>
            <person name="Torres Tejerizo G.A."/>
            <person name="Gonzalez P."/>
            <person name="Agostini E."/>
        </authorList>
    </citation>
    <scope>NUCLEOTIDE SEQUENCE</scope>
    <source>
        <strain evidence="1">SFC 500-1A</strain>
    </source>
</reference>
<proteinExistence type="predicted"/>
<dbReference type="RefSeq" id="WP_234623768.1">
    <property type="nucleotide sequence ID" value="NZ_JAHWXT010000005.1"/>
</dbReference>
<evidence type="ECO:0008006" key="3">
    <source>
        <dbReference type="Google" id="ProtNLM"/>
    </source>
</evidence>
<comment type="caution">
    <text evidence="1">The sequence shown here is derived from an EMBL/GenBank/DDBJ whole genome shotgun (WGS) entry which is preliminary data.</text>
</comment>